<protein>
    <submittedName>
        <fullName evidence="1">Gamma-glutamyltranspeptidase</fullName>
    </submittedName>
</protein>
<dbReference type="EMBL" id="MU277193">
    <property type="protein sequence ID" value="KAI0066114.1"/>
    <property type="molecule type" value="Genomic_DNA"/>
</dbReference>
<reference evidence="1" key="2">
    <citation type="journal article" date="2022" name="New Phytol.">
        <title>Evolutionary transition to the ectomycorrhizal habit in the genomes of a hyperdiverse lineage of mushroom-forming fungi.</title>
        <authorList>
            <person name="Looney B."/>
            <person name="Miyauchi S."/>
            <person name="Morin E."/>
            <person name="Drula E."/>
            <person name="Courty P.E."/>
            <person name="Kohler A."/>
            <person name="Kuo A."/>
            <person name="LaButti K."/>
            <person name="Pangilinan J."/>
            <person name="Lipzen A."/>
            <person name="Riley R."/>
            <person name="Andreopoulos W."/>
            <person name="He G."/>
            <person name="Johnson J."/>
            <person name="Nolan M."/>
            <person name="Tritt A."/>
            <person name="Barry K.W."/>
            <person name="Grigoriev I.V."/>
            <person name="Nagy L.G."/>
            <person name="Hibbett D."/>
            <person name="Henrissat B."/>
            <person name="Matheny P.B."/>
            <person name="Labbe J."/>
            <person name="Martin F.M."/>
        </authorList>
    </citation>
    <scope>NUCLEOTIDE SEQUENCE</scope>
    <source>
        <strain evidence="1">HHB10654</strain>
    </source>
</reference>
<evidence type="ECO:0000313" key="1">
    <source>
        <dbReference type="EMBL" id="KAI0066114.1"/>
    </source>
</evidence>
<gene>
    <name evidence="1" type="ORF">BV25DRAFT_1912908</name>
</gene>
<accession>A0ACB8TB24</accession>
<dbReference type="Proteomes" id="UP000814140">
    <property type="component" value="Unassembled WGS sequence"/>
</dbReference>
<comment type="caution">
    <text evidence="1">The sequence shown here is derived from an EMBL/GenBank/DDBJ whole genome shotgun (WGS) entry which is preliminary data.</text>
</comment>
<evidence type="ECO:0000313" key="2">
    <source>
        <dbReference type="Proteomes" id="UP000814140"/>
    </source>
</evidence>
<reference evidence="1" key="1">
    <citation type="submission" date="2021-03" db="EMBL/GenBank/DDBJ databases">
        <authorList>
            <consortium name="DOE Joint Genome Institute"/>
            <person name="Ahrendt S."/>
            <person name="Looney B.P."/>
            <person name="Miyauchi S."/>
            <person name="Morin E."/>
            <person name="Drula E."/>
            <person name="Courty P.E."/>
            <person name="Chicoki N."/>
            <person name="Fauchery L."/>
            <person name="Kohler A."/>
            <person name="Kuo A."/>
            <person name="Labutti K."/>
            <person name="Pangilinan J."/>
            <person name="Lipzen A."/>
            <person name="Riley R."/>
            <person name="Andreopoulos W."/>
            <person name="He G."/>
            <person name="Johnson J."/>
            <person name="Barry K.W."/>
            <person name="Grigoriev I.V."/>
            <person name="Nagy L."/>
            <person name="Hibbett D."/>
            <person name="Henrissat B."/>
            <person name="Matheny P.B."/>
            <person name="Labbe J."/>
            <person name="Martin F."/>
        </authorList>
    </citation>
    <scope>NUCLEOTIDE SEQUENCE</scope>
    <source>
        <strain evidence="1">HHB10654</strain>
    </source>
</reference>
<proteinExistence type="predicted"/>
<name>A0ACB8TB24_9AGAM</name>
<sequence>MTVRVPPSTPNGTSEVWSIDFRETAPALANTTMYEKDPIASIFGGLSVGVPGELRGLEEAHNRWGRLPWARLVQPSVDLAAGWTVGVELGRRINLDMFAPLMTRNPDWKAIFAPRGVRLREGDPIRRTNLSRTLATIATHGADGFYHGEIADSLIKKIRAEGGVMSHADLANYRVKVERALEGTYRGRKVYTPHAPTSGPVLLHMLNLMEKFDLPSEGRTGLNVHRYVEAMRFGFAARTKICDPAFTDNLDRINEIPLKSFSTEIFKNMTDDTTHPPSYYQPIYDVPEDHGTSHVSVADQDGMAVSITSTVNLVFGSQVMDPVTGVILNDEMDDFSIPGAPNAFGLWPSPFNYPEPHKRPLSSTVPLIMEYADGSFLLSTGGSGGSKIFPAVFQVMLNLDWGYDISSAIEYGRLHDQLYPEYVEADDIYPGELLVELQNRGHRIQVEDINRVAAVVNAVMKKDGTVFAASDSRKNGIAAGY</sequence>
<keyword evidence="2" id="KW-1185">Reference proteome</keyword>
<organism evidence="1 2">
    <name type="scientific">Artomyces pyxidatus</name>
    <dbReference type="NCBI Taxonomy" id="48021"/>
    <lineage>
        <taxon>Eukaryota</taxon>
        <taxon>Fungi</taxon>
        <taxon>Dikarya</taxon>
        <taxon>Basidiomycota</taxon>
        <taxon>Agaricomycotina</taxon>
        <taxon>Agaricomycetes</taxon>
        <taxon>Russulales</taxon>
        <taxon>Auriscalpiaceae</taxon>
        <taxon>Artomyces</taxon>
    </lineage>
</organism>